<dbReference type="EMBL" id="QWIP01000776">
    <property type="protein sequence ID" value="RMY54770.1"/>
    <property type="molecule type" value="Genomic_DNA"/>
</dbReference>
<organism evidence="2 3">
    <name type="scientific">Hortaea werneckii</name>
    <name type="common">Black yeast</name>
    <name type="synonym">Cladosporium werneckii</name>
    <dbReference type="NCBI Taxonomy" id="91943"/>
    <lineage>
        <taxon>Eukaryota</taxon>
        <taxon>Fungi</taxon>
        <taxon>Dikarya</taxon>
        <taxon>Ascomycota</taxon>
        <taxon>Pezizomycotina</taxon>
        <taxon>Dothideomycetes</taxon>
        <taxon>Dothideomycetidae</taxon>
        <taxon>Mycosphaerellales</taxon>
        <taxon>Teratosphaeriaceae</taxon>
        <taxon>Hortaea</taxon>
    </lineage>
</organism>
<feature type="compositionally biased region" description="Low complexity" evidence="1">
    <location>
        <begin position="279"/>
        <end position="297"/>
    </location>
</feature>
<dbReference type="OrthoDB" id="5359669at2759"/>
<comment type="caution">
    <text evidence="2">The sequence shown here is derived from an EMBL/GenBank/DDBJ whole genome shotgun (WGS) entry which is preliminary data.</text>
</comment>
<feature type="region of interest" description="Disordered" evidence="1">
    <location>
        <begin position="277"/>
        <end position="306"/>
    </location>
</feature>
<feature type="region of interest" description="Disordered" evidence="1">
    <location>
        <begin position="639"/>
        <end position="723"/>
    </location>
</feature>
<feature type="compositionally biased region" description="Polar residues" evidence="1">
    <location>
        <begin position="639"/>
        <end position="648"/>
    </location>
</feature>
<dbReference type="VEuPathDB" id="FungiDB:BTJ68_09279"/>
<dbReference type="AlphaFoldDB" id="A0A3M7CS76"/>
<evidence type="ECO:0000256" key="1">
    <source>
        <dbReference type="SAM" id="MobiDB-lite"/>
    </source>
</evidence>
<reference evidence="2 3" key="1">
    <citation type="journal article" date="2018" name="BMC Genomics">
        <title>Genomic evidence for intraspecific hybridization in a clonal and extremely halotolerant yeast.</title>
        <authorList>
            <person name="Gostincar C."/>
            <person name="Stajich J.E."/>
            <person name="Zupancic J."/>
            <person name="Zalar P."/>
            <person name="Gunde-Cimerman N."/>
        </authorList>
    </citation>
    <scope>NUCLEOTIDE SEQUENCE [LARGE SCALE GENOMIC DNA]</scope>
    <source>
        <strain evidence="2 3">EXF-2682</strain>
    </source>
</reference>
<accession>A0A3M7CS76</accession>
<protein>
    <submittedName>
        <fullName evidence="2">Uncharacterized protein</fullName>
    </submittedName>
</protein>
<proteinExistence type="predicted"/>
<name>A0A3M7CS76_HORWE</name>
<gene>
    <name evidence="2" type="ORF">D0863_13518</name>
</gene>
<dbReference type="VEuPathDB" id="FungiDB:BTJ68_09820"/>
<evidence type="ECO:0000313" key="2">
    <source>
        <dbReference type="EMBL" id="RMY54770.1"/>
    </source>
</evidence>
<sequence>MQTVGASYALLMALSQQAHAGDIIPTELHSATAAASASAAAAAADNTRTKEDGDMPAPLPMHDSYASPFLLSIHDVETLAQSDGFEILREHLAAHYSYKLCDHHTPAHLENTGRWLMVRDVLHALLVPVVELFDKACSVASQATHATKLEDLEYAFHGQARSAFVWLQCFLSAEKERDWCYTRGCPACVVEHSLDSEFSIRLLYAACLLSDVHYPFTIEGPTLPSFMFFLGSLERALAEDHLWGDDFYELMQPKAVATRNGIEDLIHQCLEIDVMLSQPSSPSTDPSTPATSMPASPVLAPLGGTPMTKVKRSKMARRQMKLQVEEEQWMEEMLKKCDELSLDSGSGARPKSTQSLDAVLKAEPDVVEHFAASGSVATIAHLLHIPKLQAGTGDSRKNEGRVGGGEMIKTYDTPNEAEVYEDSEQKPPGVLQPLLKIAKLASHHDTTIHDRTRDECLAAVGAFADRYGGNSTTPLQLSPNRVFACDCPEGDASCAPHGRVRWPAEPRQATHGLPVHVAILSVFGFLRERFDQAAGFVTSTFTTTVASPPPRRNRNTAKIGGSQALRDHILALRALDKQPESMLLDHLTDPASFTMAAPNNFFVSSPAVALPPSQQGQFLPPGNFTASEGVGQPLFTPNGTTLDPSSGSVAGWKRSRGDIHEREDVEEAMMDDGGVPSPERQEQDTGMAVDGQPEFNHVKRPSISSRKSQRREMGKGGSDDLAQLVLPPQIREATTEPLIDEATRVLGISWTRMDATDVTRINRAAYSKWIQNHYASLKDVEVWFENSAIPGYLVKASNAYNGQFEYYIFSNDLTEARLVTSDPSQLVPRLKMLPALHLAAPGGHIRAEMDPITVSQAQAEEQIIHEASRFSKEMLQLRGQIHPDVSSAEPGALAEPVGMCAAHSMEMD</sequence>
<dbReference type="Proteomes" id="UP000269276">
    <property type="component" value="Unassembled WGS sequence"/>
</dbReference>
<evidence type="ECO:0000313" key="3">
    <source>
        <dbReference type="Proteomes" id="UP000269276"/>
    </source>
</evidence>